<organism evidence="3 4">
    <name type="scientific">Aspergillus carbonarius (strain ITEM 5010)</name>
    <dbReference type="NCBI Taxonomy" id="602072"/>
    <lineage>
        <taxon>Eukaryota</taxon>
        <taxon>Fungi</taxon>
        <taxon>Dikarya</taxon>
        <taxon>Ascomycota</taxon>
        <taxon>Pezizomycotina</taxon>
        <taxon>Eurotiomycetes</taxon>
        <taxon>Eurotiomycetidae</taxon>
        <taxon>Eurotiales</taxon>
        <taxon>Aspergillaceae</taxon>
        <taxon>Aspergillus</taxon>
        <taxon>Aspergillus subgen. Circumdati</taxon>
    </lineage>
</organism>
<keyword evidence="2" id="KW-0472">Membrane</keyword>
<dbReference type="Proteomes" id="UP000188318">
    <property type="component" value="Unassembled WGS sequence"/>
</dbReference>
<feature type="region of interest" description="Disordered" evidence="1">
    <location>
        <begin position="155"/>
        <end position="185"/>
    </location>
</feature>
<keyword evidence="2" id="KW-1133">Transmembrane helix</keyword>
<feature type="compositionally biased region" description="Polar residues" evidence="1">
    <location>
        <begin position="34"/>
        <end position="48"/>
    </location>
</feature>
<feature type="compositionally biased region" description="Basic and acidic residues" evidence="1">
    <location>
        <begin position="388"/>
        <end position="402"/>
    </location>
</feature>
<keyword evidence="2" id="KW-0812">Transmembrane</keyword>
<sequence>MISQPSKQLAAPYPPAHGSGTTGNQKPAPPISQPPNANNQAYTDSSQLGYDHHGREVSQTPSLLSVTGSKQQHHHHHLSFDVPRLDRVKSKSRQKHKHRHSKSSDGRLPRRMNNIASSAGARGLLPTWSGSKEKDNDGDDSFLRPITQETTWSRWGSESTAALGSGSRKGSLFDGIDQGNKLGPIRRHEIRSMEDLDQVRSKRKQGEEFLRSTLSLIGTLATDITRRLDYTYYNLLEKLAALNSTIASFQELSNSATALFEDFQRETSGLDQEIRKQMGELNEFQPQLERIKALEDRMKTGRKRAEGLDHRLEAMRHEIDRWDMKEMEWQSRVNRRLRIFWTVILAGMLAVLLALGIQKWPTVMTPNSAEALSQAAFLSNSSHALSSENDREAVSDSPREVWPRSLPNLPYRYNSRPSGGSATVPATSTRDDGNSRAADQDPLKMFDEL</sequence>
<proteinExistence type="predicted"/>
<evidence type="ECO:0000313" key="4">
    <source>
        <dbReference type="Proteomes" id="UP000188318"/>
    </source>
</evidence>
<feature type="compositionally biased region" description="Basic residues" evidence="1">
    <location>
        <begin position="90"/>
        <end position="101"/>
    </location>
</feature>
<feature type="region of interest" description="Disordered" evidence="1">
    <location>
        <begin position="384"/>
        <end position="449"/>
    </location>
</feature>
<keyword evidence="4" id="KW-1185">Reference proteome</keyword>
<protein>
    <submittedName>
        <fullName evidence="3">Uncharacterized protein</fullName>
    </submittedName>
</protein>
<dbReference type="OMA" id="EWQSRVN"/>
<dbReference type="AlphaFoldDB" id="A0A1R3REL7"/>
<feature type="compositionally biased region" description="Basic and acidic residues" evidence="1">
    <location>
        <begin position="429"/>
        <end position="449"/>
    </location>
</feature>
<feature type="region of interest" description="Disordered" evidence="1">
    <location>
        <begin position="1"/>
        <end position="143"/>
    </location>
</feature>
<dbReference type="STRING" id="602072.A0A1R3REL7"/>
<dbReference type="EMBL" id="KV907506">
    <property type="protein sequence ID" value="OOF92914.1"/>
    <property type="molecule type" value="Genomic_DNA"/>
</dbReference>
<reference evidence="4" key="1">
    <citation type="journal article" date="2017" name="Genome Biol.">
        <title>Comparative genomics reveals high biological diversity and specific adaptations in the industrially and medically important fungal genus Aspergillus.</title>
        <authorList>
            <person name="de Vries R.P."/>
            <person name="Riley R."/>
            <person name="Wiebenga A."/>
            <person name="Aguilar-Osorio G."/>
            <person name="Amillis S."/>
            <person name="Uchima C.A."/>
            <person name="Anderluh G."/>
            <person name="Asadollahi M."/>
            <person name="Askin M."/>
            <person name="Barry K."/>
            <person name="Battaglia E."/>
            <person name="Bayram O."/>
            <person name="Benocci T."/>
            <person name="Braus-Stromeyer S.A."/>
            <person name="Caldana C."/>
            <person name="Canovas D."/>
            <person name="Cerqueira G.C."/>
            <person name="Chen F."/>
            <person name="Chen W."/>
            <person name="Choi C."/>
            <person name="Clum A."/>
            <person name="Dos Santos R.A."/>
            <person name="Damasio A.R."/>
            <person name="Diallinas G."/>
            <person name="Emri T."/>
            <person name="Fekete E."/>
            <person name="Flipphi M."/>
            <person name="Freyberg S."/>
            <person name="Gallo A."/>
            <person name="Gournas C."/>
            <person name="Habgood R."/>
            <person name="Hainaut M."/>
            <person name="Harispe M.L."/>
            <person name="Henrissat B."/>
            <person name="Hilden K.S."/>
            <person name="Hope R."/>
            <person name="Hossain A."/>
            <person name="Karabika E."/>
            <person name="Karaffa L."/>
            <person name="Karanyi Z."/>
            <person name="Krasevec N."/>
            <person name="Kuo A."/>
            <person name="Kusch H."/>
            <person name="LaButti K."/>
            <person name="Lagendijk E.L."/>
            <person name="Lapidus A."/>
            <person name="Levasseur A."/>
            <person name="Lindquist E."/>
            <person name="Lipzen A."/>
            <person name="Logrieco A.F."/>
            <person name="MacCabe A."/>
            <person name="Maekelae M.R."/>
            <person name="Malavazi I."/>
            <person name="Melin P."/>
            <person name="Meyer V."/>
            <person name="Mielnichuk N."/>
            <person name="Miskei M."/>
            <person name="Molnar A.P."/>
            <person name="Mule G."/>
            <person name="Ngan C.Y."/>
            <person name="Orejas M."/>
            <person name="Orosz E."/>
            <person name="Ouedraogo J.P."/>
            <person name="Overkamp K.M."/>
            <person name="Park H.-S."/>
            <person name="Perrone G."/>
            <person name="Piumi F."/>
            <person name="Punt P.J."/>
            <person name="Ram A.F."/>
            <person name="Ramon A."/>
            <person name="Rauscher S."/>
            <person name="Record E."/>
            <person name="Riano-Pachon D.M."/>
            <person name="Robert V."/>
            <person name="Roehrig J."/>
            <person name="Ruller R."/>
            <person name="Salamov A."/>
            <person name="Salih N.S."/>
            <person name="Samson R.A."/>
            <person name="Sandor E."/>
            <person name="Sanguinetti M."/>
            <person name="Schuetze T."/>
            <person name="Sepcic K."/>
            <person name="Shelest E."/>
            <person name="Sherlock G."/>
            <person name="Sophianopoulou V."/>
            <person name="Squina F.M."/>
            <person name="Sun H."/>
            <person name="Susca A."/>
            <person name="Todd R.B."/>
            <person name="Tsang A."/>
            <person name="Unkles S.E."/>
            <person name="van de Wiele N."/>
            <person name="van Rossen-Uffink D."/>
            <person name="Oliveira J.V."/>
            <person name="Vesth T.C."/>
            <person name="Visser J."/>
            <person name="Yu J.-H."/>
            <person name="Zhou M."/>
            <person name="Andersen M.R."/>
            <person name="Archer D.B."/>
            <person name="Baker S.E."/>
            <person name="Benoit I."/>
            <person name="Brakhage A.A."/>
            <person name="Braus G.H."/>
            <person name="Fischer R."/>
            <person name="Frisvad J.C."/>
            <person name="Goldman G.H."/>
            <person name="Houbraken J."/>
            <person name="Oakley B."/>
            <person name="Pocsi I."/>
            <person name="Scazzocchio C."/>
            <person name="Seiboth B."/>
            <person name="vanKuyk P.A."/>
            <person name="Wortman J."/>
            <person name="Dyer P.S."/>
            <person name="Grigoriev I.V."/>
        </authorList>
    </citation>
    <scope>NUCLEOTIDE SEQUENCE [LARGE SCALE GENOMIC DNA]</scope>
    <source>
        <strain evidence="4">ITEM 5010</strain>
    </source>
</reference>
<evidence type="ECO:0000256" key="2">
    <source>
        <dbReference type="SAM" id="Phobius"/>
    </source>
</evidence>
<name>A0A1R3REL7_ASPC5</name>
<feature type="compositionally biased region" description="Polar residues" evidence="1">
    <location>
        <begin position="57"/>
        <end position="70"/>
    </location>
</feature>
<feature type="compositionally biased region" description="Polar residues" evidence="1">
    <location>
        <begin position="415"/>
        <end position="428"/>
    </location>
</feature>
<dbReference type="VEuPathDB" id="FungiDB:ASPCADRAFT_54166"/>
<evidence type="ECO:0000313" key="3">
    <source>
        <dbReference type="EMBL" id="OOF92914.1"/>
    </source>
</evidence>
<gene>
    <name evidence="3" type="ORF">ASPCADRAFT_54166</name>
</gene>
<evidence type="ECO:0000256" key="1">
    <source>
        <dbReference type="SAM" id="MobiDB-lite"/>
    </source>
</evidence>
<dbReference type="OrthoDB" id="5419542at2759"/>
<feature type="transmembrane region" description="Helical" evidence="2">
    <location>
        <begin position="339"/>
        <end position="357"/>
    </location>
</feature>
<accession>A0A1R3REL7</accession>